<dbReference type="AlphaFoldDB" id="A0A149PFD2"/>
<evidence type="ECO:0000313" key="4">
    <source>
        <dbReference type="Proteomes" id="UP000075613"/>
    </source>
</evidence>
<dbReference type="Pfam" id="PF06812">
    <property type="entry name" value="ImpA_N"/>
    <property type="match status" value="1"/>
</dbReference>
<reference evidence="3 4" key="1">
    <citation type="journal article" date="2015" name="Int. J. Syst. Evol. Microbiol.">
        <title>Burkholderia monticola sp. nov., isolated from mountain soil.</title>
        <authorList>
            <person name="Baek I."/>
            <person name="Seo B."/>
            <person name="Lee I."/>
            <person name="Yi H."/>
            <person name="Chun J."/>
        </authorList>
    </citation>
    <scope>NUCLEOTIDE SEQUENCE [LARGE SCALE GENOMIC DNA]</scope>
    <source>
        <strain evidence="3 4">JC2948</strain>
    </source>
</reference>
<gene>
    <name evidence="3" type="ORF">CI15_24700</name>
</gene>
<organism evidence="3 4">
    <name type="scientific">Paraburkholderia monticola</name>
    <dbReference type="NCBI Taxonomy" id="1399968"/>
    <lineage>
        <taxon>Bacteria</taxon>
        <taxon>Pseudomonadati</taxon>
        <taxon>Pseudomonadota</taxon>
        <taxon>Betaproteobacteria</taxon>
        <taxon>Burkholderiales</taxon>
        <taxon>Burkholderiaceae</taxon>
        <taxon>Paraburkholderia</taxon>
    </lineage>
</organism>
<dbReference type="Proteomes" id="UP000075613">
    <property type="component" value="Unassembled WGS sequence"/>
</dbReference>
<evidence type="ECO:0000259" key="2">
    <source>
        <dbReference type="Pfam" id="PF06812"/>
    </source>
</evidence>
<accession>A0A149PFD2</accession>
<proteinExistence type="predicted"/>
<dbReference type="InterPro" id="IPR010657">
    <property type="entry name" value="ImpA_N"/>
</dbReference>
<dbReference type="OrthoDB" id="9771118at2"/>
<dbReference type="PANTHER" id="PTHR37951:SF1">
    <property type="entry name" value="TYPE VI SECRETION SYSTEM COMPONENT TSSA1"/>
    <property type="match status" value="1"/>
</dbReference>
<evidence type="ECO:0000256" key="1">
    <source>
        <dbReference type="SAM" id="MobiDB-lite"/>
    </source>
</evidence>
<dbReference type="NCBIfam" id="TIGR03363">
    <property type="entry name" value="VI_chp_8"/>
    <property type="match status" value="1"/>
</dbReference>
<feature type="compositionally biased region" description="Low complexity" evidence="1">
    <location>
        <begin position="264"/>
        <end position="293"/>
    </location>
</feature>
<evidence type="ECO:0000313" key="3">
    <source>
        <dbReference type="EMBL" id="KXU83749.1"/>
    </source>
</evidence>
<protein>
    <recommendedName>
        <fullName evidence="2">ImpA N-terminal domain-containing protein</fullName>
    </recommendedName>
</protein>
<comment type="caution">
    <text evidence="3">The sequence shown here is derived from an EMBL/GenBank/DDBJ whole genome shotgun (WGS) entry which is preliminary data.</text>
</comment>
<name>A0A149PFD2_9BURK</name>
<sequence length="358" mass="37394">MFVVDTAMNLADVAVWLTALAPESPCGADEEYSPEFRALEQAVAGKPDAEYGGTFIAATPPDWALARSLSMTLLERTRDLRVAVLYARSSMVREGFAGLACGLALIEGLLEQHWSAVHPQLDASDGDDPTARVNALSELVDGAGLVGELRDVPFVVPRGQRGFALRDLDVLGGEAPLREGDEMPTLAAIDAAFAQAGIEEGRAMCEALTSARASLAKIENTLTGRVGPARALDFGPLARLLGRIGEFVAARIAVLDPDTGGRGSAMETSSSEEGAGSGAATQRAAAAGPAKPQGIASARDVSDALDAICAYYAECEPSSPVPVLLQRARRLVGKSFMEIIEDVAPDGAHQFRHLGGVV</sequence>
<dbReference type="PANTHER" id="PTHR37951">
    <property type="entry name" value="CYTOPLASMIC PROTEIN-RELATED"/>
    <property type="match status" value="1"/>
</dbReference>
<dbReference type="InterPro" id="IPR017740">
    <property type="entry name" value="TssA-like"/>
</dbReference>
<feature type="region of interest" description="Disordered" evidence="1">
    <location>
        <begin position="259"/>
        <end position="293"/>
    </location>
</feature>
<dbReference type="EMBL" id="LRBG01000037">
    <property type="protein sequence ID" value="KXU83749.1"/>
    <property type="molecule type" value="Genomic_DNA"/>
</dbReference>
<feature type="domain" description="ImpA N-terminal" evidence="2">
    <location>
        <begin position="18"/>
        <end position="140"/>
    </location>
</feature>
<keyword evidence="4" id="KW-1185">Reference proteome</keyword>
<dbReference type="STRING" id="1399968.CI15_24700"/>